<name>A0A9Q1QC13_9CARY</name>
<feature type="compositionally biased region" description="Polar residues" evidence="2">
    <location>
        <begin position="449"/>
        <end position="461"/>
    </location>
</feature>
<feature type="region of interest" description="Disordered" evidence="2">
    <location>
        <begin position="355"/>
        <end position="602"/>
    </location>
</feature>
<dbReference type="EMBL" id="JAKOGI010000420">
    <property type="protein sequence ID" value="KAJ8435360.1"/>
    <property type="molecule type" value="Genomic_DNA"/>
</dbReference>
<feature type="compositionally biased region" description="Low complexity" evidence="2">
    <location>
        <begin position="700"/>
        <end position="724"/>
    </location>
</feature>
<feature type="compositionally biased region" description="Basic and acidic residues" evidence="2">
    <location>
        <begin position="432"/>
        <end position="447"/>
    </location>
</feature>
<feature type="region of interest" description="Disordered" evidence="2">
    <location>
        <begin position="640"/>
        <end position="665"/>
    </location>
</feature>
<feature type="compositionally biased region" description="Low complexity" evidence="2">
    <location>
        <begin position="302"/>
        <end position="314"/>
    </location>
</feature>
<evidence type="ECO:0000256" key="1">
    <source>
        <dbReference type="SAM" id="Coils"/>
    </source>
</evidence>
<evidence type="ECO:0000256" key="2">
    <source>
        <dbReference type="SAM" id="MobiDB-lite"/>
    </source>
</evidence>
<dbReference type="AlphaFoldDB" id="A0A9Q1QC13"/>
<feature type="compositionally biased region" description="Polar residues" evidence="2">
    <location>
        <begin position="513"/>
        <end position="524"/>
    </location>
</feature>
<feature type="compositionally biased region" description="Low complexity" evidence="2">
    <location>
        <begin position="640"/>
        <end position="650"/>
    </location>
</feature>
<accession>A0A9Q1QC13</accession>
<feature type="compositionally biased region" description="Low complexity" evidence="2">
    <location>
        <begin position="371"/>
        <end position="409"/>
    </location>
</feature>
<feature type="coiled-coil region" evidence="1">
    <location>
        <begin position="986"/>
        <end position="1032"/>
    </location>
</feature>
<feature type="region of interest" description="Disordered" evidence="2">
    <location>
        <begin position="242"/>
        <end position="339"/>
    </location>
</feature>
<feature type="compositionally biased region" description="Acidic residues" evidence="2">
    <location>
        <begin position="259"/>
        <end position="268"/>
    </location>
</feature>
<sequence length="1086" mass="118301">MSVKACVKPRLTLDHSDEDEPLVSRRARLNQLRVDFKSSSSLLRPHKEWEKPGSDVQIQKGQSSSALKENPIQSSKPLVSETQKSSPSSSEDSEDGMRSSSSHGHKDSNDGMPSSSSDNEDSKDKGPLDGLNDRSSDVCSDDEPLIFRKTKPRYLRSDLEESLSLVGPDKQLGKLCHVVQTLSYRDSSSLKLEMGHLLKGTQKLLLASSKPYLSPPSSRLPLLKLPLVNGVSAANHEIKKDSSILVKGENGMSHKEDCSNDEPDDSEGDMPLSSSGSEDSDDNTIDTPVYRSDSEESEDDMSFSASSSDQSSSASDDDEPLILRKTKLNRLGSDLKKSSSSFRAYTQLGTLGANIQNDQGFSAPKGKDFLSQKSSSSKPASGTQKSSPSSSSVQTVSPSSAKPSPSLPSYMASHLKSRMANVIFSANHKTKKDTTMPVKKDHLHDESENSQYDTSLSASDSKNSDDDTPLNTIDAENSEDDVSLSVASNYQTSSAPSDDEDEPSVCRKRKLTQLGSVLKNSTLSIGPDNQLGKMGFDVGRLSEQSSSASSDDEPLVLRKFKLKQRSSDLKNSAPSVRPDKQLVKLGSDVGNPNVQNSSALKRKAVQSLTASSFMPDLRTRTLPPPSSRSLKLLPLLNDQSLSLPSSKASPSPSPLVRDTNIPVKGHKLMPIEEDISANECKGSEADMPLTASKTEDSDYDTSLSTDLSSGLSRGNSGMSGSSQSQILKSLDDSDGEKSMSKRSPRESSKRASSKKSDDCDVLPLAAELHQNVVFKRENETKNALLTSTKRTSADTGCYQSLMKKAKLSHAFNSAKVQQNPLEANAEDDDDHLPVAKQKYNAESAKEGEKTLALPVDVDSSYHAGSIPVSEHKRKLAAASVRETLIMCTHRRKRDKTSLDATSAQAHEKHNRRLTELQFSQSSVDGSDSYGSQGRKHLSIESQRDIGKVSADLMNKGKSNGFGETDSMCSCAYDVSHIYRRKTAALIDDAQSEKYKKELEKEKKENKQLEQRLNHAQKELLRVQKELLQINRVVQTVIDQLNLPFLTCKLTSGAHNDDDDHHDNNDEVDDDDDDDSVGENGGGDDDE</sequence>
<comment type="caution">
    <text evidence="3">The sequence shown here is derived from an EMBL/GenBank/DDBJ whole genome shotgun (WGS) entry which is preliminary data.</text>
</comment>
<evidence type="ECO:0000313" key="3">
    <source>
        <dbReference type="EMBL" id="KAJ8435360.1"/>
    </source>
</evidence>
<proteinExistence type="predicted"/>
<feature type="compositionally biased region" description="Polar residues" evidence="2">
    <location>
        <begin position="590"/>
        <end position="599"/>
    </location>
</feature>
<evidence type="ECO:0000313" key="4">
    <source>
        <dbReference type="Proteomes" id="UP001153076"/>
    </source>
</evidence>
<feature type="region of interest" description="Disordered" evidence="2">
    <location>
        <begin position="677"/>
        <end position="761"/>
    </location>
</feature>
<organism evidence="3 4">
    <name type="scientific">Carnegiea gigantea</name>
    <dbReference type="NCBI Taxonomy" id="171969"/>
    <lineage>
        <taxon>Eukaryota</taxon>
        <taxon>Viridiplantae</taxon>
        <taxon>Streptophyta</taxon>
        <taxon>Embryophyta</taxon>
        <taxon>Tracheophyta</taxon>
        <taxon>Spermatophyta</taxon>
        <taxon>Magnoliopsida</taxon>
        <taxon>eudicotyledons</taxon>
        <taxon>Gunneridae</taxon>
        <taxon>Pentapetalae</taxon>
        <taxon>Caryophyllales</taxon>
        <taxon>Cactineae</taxon>
        <taxon>Cactaceae</taxon>
        <taxon>Cactoideae</taxon>
        <taxon>Echinocereeae</taxon>
        <taxon>Carnegiea</taxon>
    </lineage>
</organism>
<dbReference type="Proteomes" id="UP001153076">
    <property type="component" value="Unassembled WGS sequence"/>
</dbReference>
<feature type="compositionally biased region" description="Polar residues" evidence="2">
    <location>
        <begin position="56"/>
        <end position="84"/>
    </location>
</feature>
<feature type="region of interest" description="Disordered" evidence="2">
    <location>
        <begin position="1052"/>
        <end position="1086"/>
    </location>
</feature>
<feature type="region of interest" description="Disordered" evidence="2">
    <location>
        <begin position="894"/>
        <end position="941"/>
    </location>
</feature>
<feature type="compositionally biased region" description="Acidic residues" evidence="2">
    <location>
        <begin position="1065"/>
        <end position="1086"/>
    </location>
</feature>
<keyword evidence="1" id="KW-0175">Coiled coil</keyword>
<protein>
    <submittedName>
        <fullName evidence="3">Uncharacterized protein</fullName>
    </submittedName>
</protein>
<feature type="region of interest" description="Disordered" evidence="2">
    <location>
        <begin position="34"/>
        <end position="143"/>
    </location>
</feature>
<feature type="compositionally biased region" description="Polar residues" evidence="2">
    <location>
        <begin position="916"/>
        <end position="931"/>
    </location>
</feature>
<keyword evidence="4" id="KW-1185">Reference proteome</keyword>
<reference evidence="3" key="1">
    <citation type="submission" date="2022-04" db="EMBL/GenBank/DDBJ databases">
        <title>Carnegiea gigantea Genome sequencing and assembly v2.</title>
        <authorList>
            <person name="Copetti D."/>
            <person name="Sanderson M.J."/>
            <person name="Burquez A."/>
            <person name="Wojciechowski M.F."/>
        </authorList>
    </citation>
    <scope>NUCLEOTIDE SEQUENCE</scope>
    <source>
        <strain evidence="3">SGP5-SGP5p</strain>
        <tissue evidence="3">Aerial part</tissue>
    </source>
</reference>
<feature type="compositionally biased region" description="Basic and acidic residues" evidence="2">
    <location>
        <begin position="120"/>
        <end position="136"/>
    </location>
</feature>
<gene>
    <name evidence="3" type="ORF">Cgig2_024347</name>
</gene>
<feature type="compositionally biased region" description="Basic and acidic residues" evidence="2">
    <location>
        <begin position="1054"/>
        <end position="1064"/>
    </location>
</feature>
<feature type="compositionally biased region" description="Basic and acidic residues" evidence="2">
    <location>
        <begin position="729"/>
        <end position="758"/>
    </location>
</feature>
<feature type="region of interest" description="Disordered" evidence="2">
    <location>
        <begin position="1"/>
        <end position="22"/>
    </location>
</feature>